<dbReference type="InterPro" id="IPR041347">
    <property type="entry name" value="MftR_C"/>
</dbReference>
<evidence type="ECO:0000313" key="7">
    <source>
        <dbReference type="Proteomes" id="UP000192591"/>
    </source>
</evidence>
<reference evidence="6 7" key="1">
    <citation type="submission" date="2017-02" db="EMBL/GenBank/DDBJ databases">
        <title>Draft genome of Saccharomonospora sp. 154.</title>
        <authorList>
            <person name="Alonso-Carmona G.S."/>
            <person name="De La Haba R."/>
            <person name="Vera-Gargallo B."/>
            <person name="Sandoval-Trujillo A.H."/>
            <person name="Ramirez-Duran N."/>
            <person name="Ventosa A."/>
        </authorList>
    </citation>
    <scope>NUCLEOTIDE SEQUENCE [LARGE SCALE GENOMIC DNA]</scope>
    <source>
        <strain evidence="6 7">LRS4.154</strain>
    </source>
</reference>
<dbReference type="GO" id="GO:0003700">
    <property type="term" value="F:DNA-binding transcription factor activity"/>
    <property type="evidence" value="ECO:0007669"/>
    <property type="project" value="TreeGrafter"/>
</dbReference>
<name>A0A1V9AA38_SACPI</name>
<organism evidence="6 7">
    <name type="scientific">Saccharomonospora piscinae</name>
    <dbReference type="NCBI Taxonomy" id="687388"/>
    <lineage>
        <taxon>Bacteria</taxon>
        <taxon>Bacillati</taxon>
        <taxon>Actinomycetota</taxon>
        <taxon>Actinomycetes</taxon>
        <taxon>Pseudonocardiales</taxon>
        <taxon>Pseudonocardiaceae</taxon>
        <taxon>Saccharomonospora</taxon>
    </lineage>
</organism>
<keyword evidence="3" id="KW-0804">Transcription</keyword>
<dbReference type="Pfam" id="PF17754">
    <property type="entry name" value="TetR_C_14"/>
    <property type="match status" value="1"/>
</dbReference>
<comment type="caution">
    <text evidence="6">The sequence shown here is derived from an EMBL/GenBank/DDBJ whole genome shotgun (WGS) entry which is preliminary data.</text>
</comment>
<dbReference type="PANTHER" id="PTHR30055:SF238">
    <property type="entry name" value="MYCOFACTOCIN BIOSYNTHESIS TRANSCRIPTIONAL REGULATOR MFTR-RELATED"/>
    <property type="match status" value="1"/>
</dbReference>
<sequence>MDTELGLRERKKIATKTALHEAAMRLAVADGYDTVTVEAIADAAGVSRRTFSNYFTGKEEALLHGDSTRLAALLDSVEARPADESAWPALRAGTDLVLAELQRRHLQRRDSGTDAGPGWLTRARLIRSHPALLAEQVATYASFERALAEEIERRLPAHRSTSRARVVAACFLAALRVGIQTWLDQPGDLTLRLCVDRALAEAGENFG</sequence>
<evidence type="ECO:0000256" key="4">
    <source>
        <dbReference type="PROSITE-ProRule" id="PRU00335"/>
    </source>
</evidence>
<dbReference type="RefSeq" id="WP_081190857.1">
    <property type="nucleotide sequence ID" value="NZ_MWIH01000003.1"/>
</dbReference>
<accession>A0A1V9AA38</accession>
<dbReference type="Gene3D" id="1.10.357.10">
    <property type="entry name" value="Tetracycline Repressor, domain 2"/>
    <property type="match status" value="1"/>
</dbReference>
<keyword evidence="2 4" id="KW-0238">DNA-binding</keyword>
<protein>
    <submittedName>
        <fullName evidence="6">TetR family transcriptional regulator</fullName>
    </submittedName>
</protein>
<dbReference type="InterPro" id="IPR001647">
    <property type="entry name" value="HTH_TetR"/>
</dbReference>
<dbReference type="InterPro" id="IPR009057">
    <property type="entry name" value="Homeodomain-like_sf"/>
</dbReference>
<dbReference type="Pfam" id="PF00440">
    <property type="entry name" value="TetR_N"/>
    <property type="match status" value="1"/>
</dbReference>
<dbReference type="AlphaFoldDB" id="A0A1V9AA38"/>
<dbReference type="InterPro" id="IPR050109">
    <property type="entry name" value="HTH-type_TetR-like_transc_reg"/>
</dbReference>
<dbReference type="SUPFAM" id="SSF46689">
    <property type="entry name" value="Homeodomain-like"/>
    <property type="match status" value="1"/>
</dbReference>
<dbReference type="InterPro" id="IPR023772">
    <property type="entry name" value="DNA-bd_HTH_TetR-type_CS"/>
</dbReference>
<evidence type="ECO:0000256" key="1">
    <source>
        <dbReference type="ARBA" id="ARBA00023015"/>
    </source>
</evidence>
<evidence type="ECO:0000259" key="5">
    <source>
        <dbReference type="PROSITE" id="PS50977"/>
    </source>
</evidence>
<feature type="domain" description="HTH tetR-type" evidence="5">
    <location>
        <begin position="13"/>
        <end position="73"/>
    </location>
</feature>
<evidence type="ECO:0000256" key="3">
    <source>
        <dbReference type="ARBA" id="ARBA00023163"/>
    </source>
</evidence>
<dbReference type="PROSITE" id="PS50977">
    <property type="entry name" value="HTH_TETR_2"/>
    <property type="match status" value="1"/>
</dbReference>
<evidence type="ECO:0000313" key="6">
    <source>
        <dbReference type="EMBL" id="OQO93941.1"/>
    </source>
</evidence>
<dbReference type="Gene3D" id="1.10.10.60">
    <property type="entry name" value="Homeodomain-like"/>
    <property type="match status" value="1"/>
</dbReference>
<dbReference type="Proteomes" id="UP000192591">
    <property type="component" value="Unassembled WGS sequence"/>
</dbReference>
<evidence type="ECO:0000256" key="2">
    <source>
        <dbReference type="ARBA" id="ARBA00023125"/>
    </source>
</evidence>
<dbReference type="PROSITE" id="PS01081">
    <property type="entry name" value="HTH_TETR_1"/>
    <property type="match status" value="1"/>
</dbReference>
<dbReference type="EMBL" id="MWIH01000003">
    <property type="protein sequence ID" value="OQO93941.1"/>
    <property type="molecule type" value="Genomic_DNA"/>
</dbReference>
<dbReference type="GO" id="GO:0000976">
    <property type="term" value="F:transcription cis-regulatory region binding"/>
    <property type="evidence" value="ECO:0007669"/>
    <property type="project" value="TreeGrafter"/>
</dbReference>
<keyword evidence="7" id="KW-1185">Reference proteome</keyword>
<dbReference type="PANTHER" id="PTHR30055">
    <property type="entry name" value="HTH-TYPE TRANSCRIPTIONAL REGULATOR RUTR"/>
    <property type="match status" value="1"/>
</dbReference>
<proteinExistence type="predicted"/>
<gene>
    <name evidence="6" type="ORF">B1813_05350</name>
</gene>
<dbReference type="STRING" id="1962155.B1813_05350"/>
<feature type="DNA-binding region" description="H-T-H motif" evidence="4">
    <location>
        <begin position="36"/>
        <end position="55"/>
    </location>
</feature>
<keyword evidence="1" id="KW-0805">Transcription regulation</keyword>